<dbReference type="AlphaFoldDB" id="A0A3M9NHD8"/>
<keyword evidence="3" id="KW-1185">Reference proteome</keyword>
<dbReference type="Gene3D" id="2.60.40.1180">
    <property type="entry name" value="Golgi alpha-mannosidase II"/>
    <property type="match status" value="1"/>
</dbReference>
<dbReference type="Gene3D" id="3.20.20.80">
    <property type="entry name" value="Glycosidases"/>
    <property type="match status" value="1"/>
</dbReference>
<dbReference type="Pfam" id="PF00128">
    <property type="entry name" value="Alpha-amylase"/>
    <property type="match status" value="2"/>
</dbReference>
<dbReference type="SUPFAM" id="SSF51445">
    <property type="entry name" value="(Trans)glycosidases"/>
    <property type="match status" value="1"/>
</dbReference>
<accession>A0A3M9NHD8</accession>
<sequence>MPDKKSKNFHPGWSYSANIYEVNVRQYTPEGTFTAFAKHLPRLRDMGVKVLWFMPILPISKAGRLGTLGSYYAASDFEEINPEFGTKDDFINLVKEAHDMGFKVIMDFVANHVGNDHVWIDKHPEFFVRHEGGDFLHPHGWSDVSQLNYEEPEVWKKMTAVLKSWIKEYDIDGFRCDMAHLVPLDFWKYAKKKVSKYKDDLFWLGECQEPEYHAVFDATYTWKWMHASEQFYNGKMSLQSLLTVLYKSVTEFPCTSMRVYFTSNHDENSWNGTEYEKYGDAVKLMAVFSCTWDGIPLLYSGQELPNKKRLKFFDKDKIEWNGHIELHNFYKVLLTLKSTNKALRSGDPDVLTKIISHPEDEHVFAYLRKYKSSQVFVILNCSEQGLNFEVKNVKGLFRNLLWNDDVDFEQKSLVWLNPWDALVFEKLNAV</sequence>
<dbReference type="InterPro" id="IPR006047">
    <property type="entry name" value="GH13_cat_dom"/>
</dbReference>
<reference evidence="2 3" key="1">
    <citation type="submission" date="2018-11" db="EMBL/GenBank/DDBJ databases">
        <title>Draft genome sequence of Ferruginibacter sp. BO-59.</title>
        <authorList>
            <person name="Im W.T."/>
        </authorList>
    </citation>
    <scope>NUCLEOTIDE SEQUENCE [LARGE SCALE GENOMIC DNA]</scope>
    <source>
        <strain evidence="2 3">BO-59</strain>
    </source>
</reference>
<dbReference type="OrthoDB" id="9805159at2"/>
<gene>
    <name evidence="2" type="ORF">EFY79_09860</name>
</gene>
<proteinExistence type="predicted"/>
<dbReference type="PANTHER" id="PTHR47786:SF2">
    <property type="entry name" value="GLYCOSYL HYDROLASE FAMILY 13 CATALYTIC DOMAIN-CONTAINING PROTEIN"/>
    <property type="match status" value="1"/>
</dbReference>
<dbReference type="SMART" id="SM00642">
    <property type="entry name" value="Aamy"/>
    <property type="match status" value="1"/>
</dbReference>
<evidence type="ECO:0000313" key="3">
    <source>
        <dbReference type="Proteomes" id="UP000267223"/>
    </source>
</evidence>
<dbReference type="RefSeq" id="WP_123120541.1">
    <property type="nucleotide sequence ID" value="NZ_RJJR01000007.1"/>
</dbReference>
<protein>
    <submittedName>
        <fullName evidence="2">1,4-alpha-glucan branching protein</fullName>
    </submittedName>
</protein>
<dbReference type="SUPFAM" id="SSF51011">
    <property type="entry name" value="Glycosyl hydrolase domain"/>
    <property type="match status" value="1"/>
</dbReference>
<dbReference type="Proteomes" id="UP000267223">
    <property type="component" value="Unassembled WGS sequence"/>
</dbReference>
<evidence type="ECO:0000259" key="1">
    <source>
        <dbReference type="SMART" id="SM00642"/>
    </source>
</evidence>
<dbReference type="GO" id="GO:0005975">
    <property type="term" value="P:carbohydrate metabolic process"/>
    <property type="evidence" value="ECO:0007669"/>
    <property type="project" value="InterPro"/>
</dbReference>
<feature type="domain" description="Glycosyl hydrolase family 13 catalytic" evidence="1">
    <location>
        <begin position="30"/>
        <end position="337"/>
    </location>
</feature>
<dbReference type="CDD" id="cd11313">
    <property type="entry name" value="AmyAc_arch_bac_AmyA"/>
    <property type="match status" value="1"/>
</dbReference>
<evidence type="ECO:0000313" key="2">
    <source>
        <dbReference type="EMBL" id="RNI36623.1"/>
    </source>
</evidence>
<comment type="caution">
    <text evidence="2">The sequence shown here is derived from an EMBL/GenBank/DDBJ whole genome shotgun (WGS) entry which is preliminary data.</text>
</comment>
<dbReference type="InterPro" id="IPR013780">
    <property type="entry name" value="Glyco_hydro_b"/>
</dbReference>
<dbReference type="EMBL" id="RJJR01000007">
    <property type="protein sequence ID" value="RNI36623.1"/>
    <property type="molecule type" value="Genomic_DNA"/>
</dbReference>
<name>A0A3M9NHD8_9BACT</name>
<dbReference type="InterPro" id="IPR017853">
    <property type="entry name" value="GH"/>
</dbReference>
<dbReference type="PANTHER" id="PTHR47786">
    <property type="entry name" value="ALPHA-1,4-GLUCAN:MALTOSE-1-PHOSPHATE MALTOSYLTRANSFERASE"/>
    <property type="match status" value="1"/>
</dbReference>
<organism evidence="2 3">
    <name type="scientific">Hanamia caeni</name>
    <dbReference type="NCBI Taxonomy" id="2294116"/>
    <lineage>
        <taxon>Bacteria</taxon>
        <taxon>Pseudomonadati</taxon>
        <taxon>Bacteroidota</taxon>
        <taxon>Chitinophagia</taxon>
        <taxon>Chitinophagales</taxon>
        <taxon>Chitinophagaceae</taxon>
        <taxon>Hanamia</taxon>
    </lineage>
</organism>